<comment type="caution">
    <text evidence="1">The sequence shown here is derived from an EMBL/GenBank/DDBJ whole genome shotgun (WGS) entry which is preliminary data.</text>
</comment>
<accession>A0ABY1CMF5</accession>
<dbReference type="EMBL" id="FOIB01000006">
    <property type="protein sequence ID" value="SEU21615.1"/>
    <property type="molecule type" value="Genomic_DNA"/>
</dbReference>
<name>A0ABY1CMF5_MYXFU</name>
<gene>
    <name evidence="1" type="ORF">SAMN05443572_106302</name>
</gene>
<evidence type="ECO:0000313" key="1">
    <source>
        <dbReference type="EMBL" id="SEU21615.1"/>
    </source>
</evidence>
<dbReference type="Proteomes" id="UP000183760">
    <property type="component" value="Unassembled WGS sequence"/>
</dbReference>
<protein>
    <recommendedName>
        <fullName evidence="3">Transporter</fullName>
    </recommendedName>
</protein>
<sequence length="300" mass="32077">MSTPQLHLDSCRRTGTWLIAIVLLLMGRSVEAQVREPDNFLATSVTLSSAPRLRQVSTRHASPMLAAGFRLSEHSQLRLDWGLPYTSVDPAGALEGPSSHLGSSNLLVGLHNVRAFVDDTVFVRMGVGVAVPLARHQDADELDARGPETQDANYTTAAAVRGLADPWLWTLDTTSVVLPMAVGLDLPGFQLRADVTLGMLIPVSRTARDTHFVAQASLEAALGLGMLEPGARVQVVTPHLTEAAWDGEDSRVSLEPFVRVRLGPAFARAGVRIDLGDPRAAPMPSASRMWALGLGLGVGF</sequence>
<proteinExistence type="predicted"/>
<evidence type="ECO:0008006" key="3">
    <source>
        <dbReference type="Google" id="ProtNLM"/>
    </source>
</evidence>
<reference evidence="1 2" key="1">
    <citation type="submission" date="2016-10" db="EMBL/GenBank/DDBJ databases">
        <authorList>
            <person name="Varghese N."/>
            <person name="Submissions S."/>
        </authorList>
    </citation>
    <scope>NUCLEOTIDE SEQUENCE [LARGE SCALE GENOMIC DNA]</scope>
    <source>
        <strain evidence="1 2">DSM 16525</strain>
    </source>
</reference>
<keyword evidence="2" id="KW-1185">Reference proteome</keyword>
<evidence type="ECO:0000313" key="2">
    <source>
        <dbReference type="Proteomes" id="UP000183760"/>
    </source>
</evidence>
<organism evidence="1 2">
    <name type="scientific">Myxococcus fulvus</name>
    <dbReference type="NCBI Taxonomy" id="33"/>
    <lineage>
        <taxon>Bacteria</taxon>
        <taxon>Pseudomonadati</taxon>
        <taxon>Myxococcota</taxon>
        <taxon>Myxococcia</taxon>
        <taxon>Myxococcales</taxon>
        <taxon>Cystobacterineae</taxon>
        <taxon>Myxococcaceae</taxon>
        <taxon>Myxococcus</taxon>
    </lineage>
</organism>
<dbReference type="RefSeq" id="WP_074956218.1">
    <property type="nucleotide sequence ID" value="NZ_BJXR01000027.1"/>
</dbReference>